<reference evidence="2 3" key="1">
    <citation type="submission" date="2018-03" db="EMBL/GenBank/DDBJ databases">
        <authorList>
            <person name="Keele B.F."/>
        </authorList>
    </citation>
    <scope>NUCLEOTIDE SEQUENCE [LARGE SCALE GENOMIC DNA]</scope>
    <source>
        <strain evidence="2 3">CECT 8599</strain>
    </source>
</reference>
<dbReference type="AlphaFoldDB" id="A0A2R8BEN6"/>
<protein>
    <submittedName>
        <fullName evidence="2">Thioredoxin</fullName>
    </submittedName>
</protein>
<evidence type="ECO:0000313" key="3">
    <source>
        <dbReference type="Proteomes" id="UP000244880"/>
    </source>
</evidence>
<dbReference type="EMBL" id="OMOR01000001">
    <property type="protein sequence ID" value="SPH21517.1"/>
    <property type="molecule type" value="Genomic_DNA"/>
</dbReference>
<dbReference type="CDD" id="cd02947">
    <property type="entry name" value="TRX_family"/>
    <property type="match status" value="1"/>
</dbReference>
<dbReference type="InterPro" id="IPR036249">
    <property type="entry name" value="Thioredoxin-like_sf"/>
</dbReference>
<proteinExistence type="predicted"/>
<dbReference type="InterPro" id="IPR013766">
    <property type="entry name" value="Thioredoxin_domain"/>
</dbReference>
<dbReference type="RefSeq" id="WP_108828593.1">
    <property type="nucleotide sequence ID" value="NZ_OMOR01000001.1"/>
</dbReference>
<organism evidence="2 3">
    <name type="scientific">Ascidiaceihabitans donghaensis</name>
    <dbReference type="NCBI Taxonomy" id="1510460"/>
    <lineage>
        <taxon>Bacteria</taxon>
        <taxon>Pseudomonadati</taxon>
        <taxon>Pseudomonadota</taxon>
        <taxon>Alphaproteobacteria</taxon>
        <taxon>Rhodobacterales</taxon>
        <taxon>Paracoccaceae</taxon>
        <taxon>Ascidiaceihabitans</taxon>
    </lineage>
</organism>
<dbReference type="OrthoDB" id="7950124at2"/>
<sequence>MNRRDFFLACTATAVLPMAAQASTELKDYTPGLIQDALDRGETVFVDYAADWCSTCARQERIIGQLRGENPAYNSAMTFVRVDWDDYKSHDVTTSRNIPRRSTLIVLKGGQELGRIVAGTSQADIKDLMDKGL</sequence>
<feature type="domain" description="Thioredoxin" evidence="1">
    <location>
        <begin position="41"/>
        <end position="130"/>
    </location>
</feature>
<keyword evidence="3" id="KW-1185">Reference proteome</keyword>
<name>A0A2R8BEN6_9RHOB</name>
<dbReference type="Pfam" id="PF00085">
    <property type="entry name" value="Thioredoxin"/>
    <property type="match status" value="1"/>
</dbReference>
<evidence type="ECO:0000313" key="2">
    <source>
        <dbReference type="EMBL" id="SPH21517.1"/>
    </source>
</evidence>
<dbReference type="Proteomes" id="UP000244880">
    <property type="component" value="Unassembled WGS sequence"/>
</dbReference>
<dbReference type="SUPFAM" id="SSF52833">
    <property type="entry name" value="Thioredoxin-like"/>
    <property type="match status" value="1"/>
</dbReference>
<accession>A0A2R8BEN6</accession>
<evidence type="ECO:0000259" key="1">
    <source>
        <dbReference type="Pfam" id="PF00085"/>
    </source>
</evidence>
<gene>
    <name evidence="2" type="primary">trxA_2</name>
    <name evidence="2" type="ORF">ASD8599_02269</name>
</gene>
<dbReference type="Gene3D" id="3.40.30.10">
    <property type="entry name" value="Glutaredoxin"/>
    <property type="match status" value="1"/>
</dbReference>